<dbReference type="EMBL" id="KB822725">
    <property type="protein sequence ID" value="ETN36762.1"/>
    <property type="molecule type" value="Genomic_DNA"/>
</dbReference>
<name>W2RJV1_CYPE1</name>
<keyword evidence="2" id="KW-0472">Membrane</keyword>
<feature type="region of interest" description="Disordered" evidence="1">
    <location>
        <begin position="52"/>
        <end position="106"/>
    </location>
</feature>
<feature type="compositionally biased region" description="Polar residues" evidence="1">
    <location>
        <begin position="88"/>
        <end position="106"/>
    </location>
</feature>
<keyword evidence="4" id="KW-1185">Reference proteome</keyword>
<feature type="region of interest" description="Disordered" evidence="1">
    <location>
        <begin position="216"/>
        <end position="239"/>
    </location>
</feature>
<proteinExistence type="predicted"/>
<evidence type="ECO:0000256" key="1">
    <source>
        <dbReference type="SAM" id="MobiDB-lite"/>
    </source>
</evidence>
<dbReference type="Proteomes" id="UP000030752">
    <property type="component" value="Unassembled WGS sequence"/>
</dbReference>
<dbReference type="RefSeq" id="XP_008721580.1">
    <property type="nucleotide sequence ID" value="XM_008723358.1"/>
</dbReference>
<keyword evidence="2" id="KW-0812">Transmembrane</keyword>
<reference evidence="3 4" key="1">
    <citation type="submission" date="2013-03" db="EMBL/GenBank/DDBJ databases">
        <title>The Genome Sequence of Phialophora europaea CBS 101466.</title>
        <authorList>
            <consortium name="The Broad Institute Genomics Platform"/>
            <person name="Cuomo C."/>
            <person name="de Hoog S."/>
            <person name="Gorbushina A."/>
            <person name="Walker B."/>
            <person name="Young S.K."/>
            <person name="Zeng Q."/>
            <person name="Gargeya S."/>
            <person name="Fitzgerald M."/>
            <person name="Haas B."/>
            <person name="Abouelleil A."/>
            <person name="Allen A.W."/>
            <person name="Alvarado L."/>
            <person name="Arachchi H.M."/>
            <person name="Berlin A.M."/>
            <person name="Chapman S.B."/>
            <person name="Gainer-Dewar J."/>
            <person name="Goldberg J."/>
            <person name="Griggs A."/>
            <person name="Gujja S."/>
            <person name="Hansen M."/>
            <person name="Howarth C."/>
            <person name="Imamovic A."/>
            <person name="Ireland A."/>
            <person name="Larimer J."/>
            <person name="McCowan C."/>
            <person name="Murphy C."/>
            <person name="Pearson M."/>
            <person name="Poon T.W."/>
            <person name="Priest M."/>
            <person name="Roberts A."/>
            <person name="Saif S."/>
            <person name="Shea T."/>
            <person name="Sisk P."/>
            <person name="Sykes S."/>
            <person name="Wortman J."/>
            <person name="Nusbaum C."/>
            <person name="Birren B."/>
        </authorList>
    </citation>
    <scope>NUCLEOTIDE SEQUENCE [LARGE SCALE GENOMIC DNA]</scope>
    <source>
        <strain evidence="3 4">CBS 101466</strain>
    </source>
</reference>
<evidence type="ECO:0000256" key="2">
    <source>
        <dbReference type="SAM" id="Phobius"/>
    </source>
</evidence>
<dbReference type="AlphaFoldDB" id="W2RJV1"/>
<evidence type="ECO:0000313" key="3">
    <source>
        <dbReference type="EMBL" id="ETN36762.1"/>
    </source>
</evidence>
<sequence>MAGQVQNQRITFTDNNGVVVTTTVGHDQFNGQSDPAFGETADGHAIPTTIATASDSASTANQTPSTLVTATSVSHPADIPTESEEVTDTSPSRVASGSNGENSSCRSLSCNSGLQAAIAVPVVISTLFILALTFFCLQRRRRRHAMGRVPAKRRDPSKKWSRHLRIFSFDAEVLMGGSFSIVHDANPSIHSIAEEVASPHRDDVSPSQLRSNVRMATSMTSTTPDPFRRHDLTATPPPPYPAVAGACLTG</sequence>
<evidence type="ECO:0000313" key="4">
    <source>
        <dbReference type="Proteomes" id="UP000030752"/>
    </source>
</evidence>
<dbReference type="InParanoid" id="W2RJV1"/>
<gene>
    <name evidence="3" type="ORF">HMPREF1541_09040</name>
</gene>
<protein>
    <submittedName>
        <fullName evidence="3">Uncharacterized protein</fullName>
    </submittedName>
</protein>
<organism evidence="3 4">
    <name type="scientific">Cyphellophora europaea (strain CBS 101466)</name>
    <name type="common">Phialophora europaea</name>
    <dbReference type="NCBI Taxonomy" id="1220924"/>
    <lineage>
        <taxon>Eukaryota</taxon>
        <taxon>Fungi</taxon>
        <taxon>Dikarya</taxon>
        <taxon>Ascomycota</taxon>
        <taxon>Pezizomycotina</taxon>
        <taxon>Eurotiomycetes</taxon>
        <taxon>Chaetothyriomycetidae</taxon>
        <taxon>Chaetothyriales</taxon>
        <taxon>Cyphellophoraceae</taxon>
        <taxon>Cyphellophora</taxon>
    </lineage>
</organism>
<keyword evidence="2" id="KW-1133">Transmembrane helix</keyword>
<dbReference type="eggNOG" id="ENOG502T4P7">
    <property type="taxonomic scope" value="Eukaryota"/>
</dbReference>
<feature type="compositionally biased region" description="Polar residues" evidence="1">
    <location>
        <begin position="61"/>
        <end position="74"/>
    </location>
</feature>
<dbReference type="GeneID" id="19976379"/>
<accession>W2RJV1</accession>
<dbReference type="HOGENOM" id="CLU_1111355_0_0_1"/>
<dbReference type="VEuPathDB" id="FungiDB:HMPREF1541_09040"/>
<feature type="transmembrane region" description="Helical" evidence="2">
    <location>
        <begin position="114"/>
        <end position="137"/>
    </location>
</feature>
<dbReference type="OrthoDB" id="4160305at2759"/>